<accession>A0A1Q8E680</accession>
<dbReference type="RefSeq" id="WP_075105308.1">
    <property type="nucleotide sequence ID" value="NZ_MSJM01000007.1"/>
</dbReference>
<proteinExistence type="predicted"/>
<dbReference type="EMBL" id="MSJM01000007">
    <property type="protein sequence ID" value="OLF47307.1"/>
    <property type="molecule type" value="Genomic_DNA"/>
</dbReference>
<name>A0A1Q8E680_9STRE</name>
<evidence type="ECO:0000313" key="2">
    <source>
        <dbReference type="Proteomes" id="UP000186890"/>
    </source>
</evidence>
<dbReference type="OrthoDB" id="1697664at2"/>
<evidence type="ECO:0000313" key="1">
    <source>
        <dbReference type="EMBL" id="OLF47307.1"/>
    </source>
</evidence>
<organism evidence="1 2">
    <name type="scientific">Streptococcus cuniculi</name>
    <dbReference type="NCBI Taxonomy" id="1432788"/>
    <lineage>
        <taxon>Bacteria</taxon>
        <taxon>Bacillati</taxon>
        <taxon>Bacillota</taxon>
        <taxon>Bacilli</taxon>
        <taxon>Lactobacillales</taxon>
        <taxon>Streptococcaceae</taxon>
        <taxon>Streptococcus</taxon>
    </lineage>
</organism>
<protein>
    <submittedName>
        <fullName evidence="1">Uncharacterized protein</fullName>
    </submittedName>
</protein>
<keyword evidence="2" id="KW-1185">Reference proteome</keyword>
<comment type="caution">
    <text evidence="1">The sequence shown here is derived from an EMBL/GenBank/DDBJ whole genome shotgun (WGS) entry which is preliminary data.</text>
</comment>
<gene>
    <name evidence="1" type="ORF">BU202_08245</name>
</gene>
<dbReference type="AlphaFoldDB" id="A0A1Q8E680"/>
<reference evidence="2" key="1">
    <citation type="submission" date="2016-12" db="EMBL/GenBank/DDBJ databases">
        <authorList>
            <person name="Gulvik C.A."/>
        </authorList>
    </citation>
    <scope>NUCLEOTIDE SEQUENCE [LARGE SCALE GENOMIC DNA]</scope>
    <source>
        <strain evidence="2">NED12-00049-6B</strain>
    </source>
</reference>
<sequence length="139" mass="16263">MERTVTIDEKDWRLGYNAYTPIAYKAEFGKDYFQEIIGMFKNHGQLQDILMMAENETFEESNISIEMIADFDMTFFHRLFYIFAKSADPRIGTFEEVFSSMETFPLDVVAKPLMDMLKEGMQTKKKSMTAQMQAMKSLQ</sequence>
<dbReference type="Proteomes" id="UP000186890">
    <property type="component" value="Unassembled WGS sequence"/>
</dbReference>